<keyword evidence="4" id="KW-1185">Reference proteome</keyword>
<evidence type="ECO:0000259" key="2">
    <source>
        <dbReference type="SMART" id="SM00499"/>
    </source>
</evidence>
<organism evidence="3 4">
    <name type="scientific">Capsicum baccatum</name>
    <name type="common">Peruvian pepper</name>
    <dbReference type="NCBI Taxonomy" id="33114"/>
    <lineage>
        <taxon>Eukaryota</taxon>
        <taxon>Viridiplantae</taxon>
        <taxon>Streptophyta</taxon>
        <taxon>Embryophyta</taxon>
        <taxon>Tracheophyta</taxon>
        <taxon>Spermatophyta</taxon>
        <taxon>Magnoliopsida</taxon>
        <taxon>eudicotyledons</taxon>
        <taxon>Gunneridae</taxon>
        <taxon>Pentapetalae</taxon>
        <taxon>asterids</taxon>
        <taxon>lamiids</taxon>
        <taxon>Solanales</taxon>
        <taxon>Solanaceae</taxon>
        <taxon>Solanoideae</taxon>
        <taxon>Capsiceae</taxon>
        <taxon>Capsicum</taxon>
    </lineage>
</organism>
<protein>
    <recommendedName>
        <fullName evidence="2">Bifunctional inhibitor/plant lipid transfer protein/seed storage helical domain-containing protein</fullName>
    </recommendedName>
</protein>
<dbReference type="Gene3D" id="1.10.110.10">
    <property type="entry name" value="Plant lipid-transfer and hydrophobic proteins"/>
    <property type="match status" value="1"/>
</dbReference>
<feature type="domain" description="Bifunctional inhibitor/plant lipid transfer protein/seed storage helical" evidence="2">
    <location>
        <begin position="34"/>
        <end position="106"/>
    </location>
</feature>
<dbReference type="SUPFAM" id="SSF47699">
    <property type="entry name" value="Bifunctional inhibitor/lipid-transfer protein/seed storage 2S albumin"/>
    <property type="match status" value="1"/>
</dbReference>
<dbReference type="SMART" id="SM00499">
    <property type="entry name" value="AAI"/>
    <property type="match status" value="1"/>
</dbReference>
<dbReference type="Pfam" id="PF14368">
    <property type="entry name" value="LTP_2"/>
    <property type="match status" value="1"/>
</dbReference>
<proteinExistence type="predicted"/>
<dbReference type="InterPro" id="IPR044741">
    <property type="entry name" value="NsLTP-like"/>
</dbReference>
<dbReference type="InterPro" id="IPR039265">
    <property type="entry name" value="DIR1-like"/>
</dbReference>
<dbReference type="InterPro" id="IPR036312">
    <property type="entry name" value="Bifun_inhib/LTP/seed_sf"/>
</dbReference>
<reference evidence="3 4" key="1">
    <citation type="journal article" date="2017" name="Genome Biol.">
        <title>New reference genome sequences of hot pepper reveal the massive evolution of plant disease-resistance genes by retroduplication.</title>
        <authorList>
            <person name="Kim S."/>
            <person name="Park J."/>
            <person name="Yeom S.I."/>
            <person name="Kim Y.M."/>
            <person name="Seo E."/>
            <person name="Kim K.T."/>
            <person name="Kim M.S."/>
            <person name="Lee J.M."/>
            <person name="Cheong K."/>
            <person name="Shin H.S."/>
            <person name="Kim S.B."/>
            <person name="Han K."/>
            <person name="Lee J."/>
            <person name="Park M."/>
            <person name="Lee H.A."/>
            <person name="Lee H.Y."/>
            <person name="Lee Y."/>
            <person name="Oh S."/>
            <person name="Lee J.H."/>
            <person name="Choi E."/>
            <person name="Choi E."/>
            <person name="Lee S.E."/>
            <person name="Jeon J."/>
            <person name="Kim H."/>
            <person name="Choi G."/>
            <person name="Song H."/>
            <person name="Lee J."/>
            <person name="Lee S.C."/>
            <person name="Kwon J.K."/>
            <person name="Lee H.Y."/>
            <person name="Koo N."/>
            <person name="Hong Y."/>
            <person name="Kim R.W."/>
            <person name="Kang W.H."/>
            <person name="Huh J.H."/>
            <person name="Kang B.C."/>
            <person name="Yang T.J."/>
            <person name="Lee Y.H."/>
            <person name="Bennetzen J.L."/>
            <person name="Choi D."/>
        </authorList>
    </citation>
    <scope>NUCLEOTIDE SEQUENCE [LARGE SCALE GENOMIC DNA]</scope>
    <source>
        <strain evidence="4">cv. PBC81</strain>
    </source>
</reference>
<feature type="signal peptide" evidence="1">
    <location>
        <begin position="1"/>
        <end position="30"/>
    </location>
</feature>
<gene>
    <name evidence="3" type="ORF">CQW23_11510</name>
</gene>
<dbReference type="EMBL" id="MLFT02000005">
    <property type="protein sequence ID" value="PHT47302.1"/>
    <property type="molecule type" value="Genomic_DNA"/>
</dbReference>
<dbReference type="OrthoDB" id="643149at2759"/>
<dbReference type="Proteomes" id="UP000224567">
    <property type="component" value="Unassembled WGS sequence"/>
</dbReference>
<evidence type="ECO:0000313" key="4">
    <source>
        <dbReference type="Proteomes" id="UP000224567"/>
    </source>
</evidence>
<dbReference type="STRING" id="33114.A0A2G2WQ06"/>
<dbReference type="AlphaFoldDB" id="A0A2G2WQ06"/>
<reference evidence="4" key="2">
    <citation type="journal article" date="2017" name="J. Anim. Genet.">
        <title>Multiple reference genome sequences of hot pepper reveal the massive evolution of plant disease resistance genes by retroduplication.</title>
        <authorList>
            <person name="Kim S."/>
            <person name="Park J."/>
            <person name="Yeom S.-I."/>
            <person name="Kim Y.-M."/>
            <person name="Seo E."/>
            <person name="Kim K.-T."/>
            <person name="Kim M.-S."/>
            <person name="Lee J.M."/>
            <person name="Cheong K."/>
            <person name="Shin H.-S."/>
            <person name="Kim S.-B."/>
            <person name="Han K."/>
            <person name="Lee J."/>
            <person name="Park M."/>
            <person name="Lee H.-A."/>
            <person name="Lee H.-Y."/>
            <person name="Lee Y."/>
            <person name="Oh S."/>
            <person name="Lee J.H."/>
            <person name="Choi E."/>
            <person name="Choi E."/>
            <person name="Lee S.E."/>
            <person name="Jeon J."/>
            <person name="Kim H."/>
            <person name="Choi G."/>
            <person name="Song H."/>
            <person name="Lee J."/>
            <person name="Lee S.-C."/>
            <person name="Kwon J.-K."/>
            <person name="Lee H.-Y."/>
            <person name="Koo N."/>
            <person name="Hong Y."/>
            <person name="Kim R.W."/>
            <person name="Kang W.-H."/>
            <person name="Huh J.H."/>
            <person name="Kang B.-C."/>
            <person name="Yang T.-J."/>
            <person name="Lee Y.-H."/>
            <person name="Bennetzen J.L."/>
            <person name="Choi D."/>
        </authorList>
    </citation>
    <scope>NUCLEOTIDE SEQUENCE [LARGE SCALE GENOMIC DNA]</scope>
    <source>
        <strain evidence="4">cv. PBC81</strain>
    </source>
</reference>
<comment type="caution">
    <text evidence="3">The sequence shown here is derived from an EMBL/GenBank/DDBJ whole genome shotgun (WGS) entry which is preliminary data.</text>
</comment>
<evidence type="ECO:0000313" key="3">
    <source>
        <dbReference type="EMBL" id="PHT47302.1"/>
    </source>
</evidence>
<accession>A0A2G2WQ06</accession>
<evidence type="ECO:0000256" key="1">
    <source>
        <dbReference type="SAM" id="SignalP"/>
    </source>
</evidence>
<feature type="chain" id="PRO_5013935257" description="Bifunctional inhibitor/plant lipid transfer protein/seed storage helical domain-containing protein" evidence="1">
    <location>
        <begin position="31"/>
        <end position="106"/>
    </location>
</feature>
<dbReference type="PANTHER" id="PTHR33122">
    <property type="entry name" value="LIPID BINDING PROTEIN-RELATED"/>
    <property type="match status" value="1"/>
</dbReference>
<dbReference type="InterPro" id="IPR016140">
    <property type="entry name" value="Bifunc_inhib/LTP/seed_store"/>
</dbReference>
<dbReference type="CDD" id="cd04660">
    <property type="entry name" value="nsLTP_like"/>
    <property type="match status" value="1"/>
</dbReference>
<sequence length="106" mass="11139">MEHSYLAKKIVSLALVAIVLSSGSIEVSQAQGICNVSGEGLMSCKPSVTPPNPTAPTAQCCSALAHADMGCLCTYKNSPLLPSLGIDPRLAMQLPERCKLPTRPRC</sequence>
<keyword evidence="1" id="KW-0732">Signal</keyword>
<name>A0A2G2WQ06_CAPBA</name>
<dbReference type="GO" id="GO:0009627">
    <property type="term" value="P:systemic acquired resistance"/>
    <property type="evidence" value="ECO:0007669"/>
    <property type="project" value="InterPro"/>
</dbReference>
<dbReference type="PANTHER" id="PTHR33122:SF63">
    <property type="entry name" value="BIFUNCTIONAL INHIBITOR_PLANT LIPID TRANSFER PROTEIN_SEED STORAGE HELICAL DOMAIN-CONTAINING PROTEIN"/>
    <property type="match status" value="1"/>
</dbReference>
<dbReference type="GO" id="GO:0005504">
    <property type="term" value="F:fatty acid binding"/>
    <property type="evidence" value="ECO:0007669"/>
    <property type="project" value="InterPro"/>
</dbReference>